<evidence type="ECO:0000256" key="4">
    <source>
        <dbReference type="ARBA" id="ARBA00022679"/>
    </source>
</evidence>
<dbReference type="NCBIfam" id="TIGR00726">
    <property type="entry name" value="peptidoglycan editing factor PgeF"/>
    <property type="match status" value="1"/>
</dbReference>
<evidence type="ECO:0000256" key="5">
    <source>
        <dbReference type="ARBA" id="ARBA00022723"/>
    </source>
</evidence>
<comment type="catalytic activity">
    <reaction evidence="9">
        <text>adenosine + phosphate = alpha-D-ribose 1-phosphate + adenine</text>
        <dbReference type="Rhea" id="RHEA:27642"/>
        <dbReference type="ChEBI" id="CHEBI:16335"/>
        <dbReference type="ChEBI" id="CHEBI:16708"/>
        <dbReference type="ChEBI" id="CHEBI:43474"/>
        <dbReference type="ChEBI" id="CHEBI:57720"/>
        <dbReference type="EC" id="2.4.2.1"/>
    </reaction>
    <physiologicalReaction direction="left-to-right" evidence="9">
        <dbReference type="Rhea" id="RHEA:27643"/>
    </physiologicalReaction>
</comment>
<gene>
    <name evidence="12" type="primary">pgeF</name>
    <name evidence="12" type="ORF">FYJ58_08900</name>
</gene>
<protein>
    <recommendedName>
        <fullName evidence="11">Purine nucleoside phosphorylase</fullName>
    </recommendedName>
</protein>
<dbReference type="RefSeq" id="WP_154519397.1">
    <property type="nucleotide sequence ID" value="NZ_VUMT01000012.1"/>
</dbReference>
<keyword evidence="7" id="KW-0862">Zinc</keyword>
<evidence type="ECO:0000313" key="13">
    <source>
        <dbReference type="Proteomes" id="UP000482209"/>
    </source>
</evidence>
<evidence type="ECO:0000256" key="10">
    <source>
        <dbReference type="ARBA" id="ARBA00049893"/>
    </source>
</evidence>
<keyword evidence="4" id="KW-0808">Transferase</keyword>
<dbReference type="AlphaFoldDB" id="A0A6L5XYQ8"/>
<comment type="similarity">
    <text evidence="3 11">Belongs to the purine nucleoside phosphorylase YfiH/LACC1 family.</text>
</comment>
<comment type="function">
    <text evidence="2">Purine nucleoside enzyme that catalyzes the phosphorolysis of adenosine and inosine nucleosides, yielding D-ribose 1-phosphate and the respective free bases, adenine and hypoxanthine. Also catalyzes the phosphorolysis of S-methyl-5'-thioadenosine into adenine and S-methyl-5-thio-alpha-D-ribose 1-phosphate. Also has adenosine deaminase activity.</text>
</comment>
<keyword evidence="6" id="KW-0378">Hydrolase</keyword>
<keyword evidence="5" id="KW-0479">Metal-binding</keyword>
<dbReference type="InterPro" id="IPR003730">
    <property type="entry name" value="Cu_polyphenol_OxRdtase"/>
</dbReference>
<dbReference type="GO" id="GO:0005507">
    <property type="term" value="F:copper ion binding"/>
    <property type="evidence" value="ECO:0007669"/>
    <property type="project" value="TreeGrafter"/>
</dbReference>
<organism evidence="12 13">
    <name type="scientific">Velocimicrobium porci</name>
    <dbReference type="NCBI Taxonomy" id="2606634"/>
    <lineage>
        <taxon>Bacteria</taxon>
        <taxon>Bacillati</taxon>
        <taxon>Bacillota</taxon>
        <taxon>Clostridia</taxon>
        <taxon>Lachnospirales</taxon>
        <taxon>Lachnospiraceae</taxon>
        <taxon>Velocimicrobium</taxon>
    </lineage>
</organism>
<comment type="catalytic activity">
    <reaction evidence="1">
        <text>inosine + phosphate = alpha-D-ribose 1-phosphate + hypoxanthine</text>
        <dbReference type="Rhea" id="RHEA:27646"/>
        <dbReference type="ChEBI" id="CHEBI:17368"/>
        <dbReference type="ChEBI" id="CHEBI:17596"/>
        <dbReference type="ChEBI" id="CHEBI:43474"/>
        <dbReference type="ChEBI" id="CHEBI:57720"/>
        <dbReference type="EC" id="2.4.2.1"/>
    </reaction>
    <physiologicalReaction direction="left-to-right" evidence="1">
        <dbReference type="Rhea" id="RHEA:27647"/>
    </physiologicalReaction>
</comment>
<proteinExistence type="inferred from homology"/>
<dbReference type="InterPro" id="IPR038371">
    <property type="entry name" value="Cu_polyphenol_OxRdtase_sf"/>
</dbReference>
<evidence type="ECO:0000256" key="9">
    <source>
        <dbReference type="ARBA" id="ARBA00048968"/>
    </source>
</evidence>
<evidence type="ECO:0000256" key="3">
    <source>
        <dbReference type="ARBA" id="ARBA00007353"/>
    </source>
</evidence>
<dbReference type="CDD" id="cd16833">
    <property type="entry name" value="YfiH"/>
    <property type="match status" value="1"/>
</dbReference>
<dbReference type="PANTHER" id="PTHR30616">
    <property type="entry name" value="UNCHARACTERIZED PROTEIN YFIH"/>
    <property type="match status" value="1"/>
</dbReference>
<dbReference type="Pfam" id="PF02578">
    <property type="entry name" value="Cu-oxidase_4"/>
    <property type="match status" value="1"/>
</dbReference>
<evidence type="ECO:0000256" key="11">
    <source>
        <dbReference type="RuleBase" id="RU361274"/>
    </source>
</evidence>
<reference evidence="12 13" key="1">
    <citation type="submission" date="2019-08" db="EMBL/GenBank/DDBJ databases">
        <title>In-depth cultivation of the pig gut microbiome towards novel bacterial diversity and tailored functional studies.</title>
        <authorList>
            <person name="Wylensek D."/>
            <person name="Hitch T.C.A."/>
            <person name="Clavel T."/>
        </authorList>
    </citation>
    <scope>NUCLEOTIDE SEQUENCE [LARGE SCALE GENOMIC DNA]</scope>
    <source>
        <strain evidence="12 13">WCA-693-APC-MOT-I</strain>
    </source>
</reference>
<comment type="catalytic activity">
    <reaction evidence="8">
        <text>adenosine + H2O + H(+) = inosine + NH4(+)</text>
        <dbReference type="Rhea" id="RHEA:24408"/>
        <dbReference type="ChEBI" id="CHEBI:15377"/>
        <dbReference type="ChEBI" id="CHEBI:15378"/>
        <dbReference type="ChEBI" id="CHEBI:16335"/>
        <dbReference type="ChEBI" id="CHEBI:17596"/>
        <dbReference type="ChEBI" id="CHEBI:28938"/>
        <dbReference type="EC" id="3.5.4.4"/>
    </reaction>
    <physiologicalReaction direction="left-to-right" evidence="8">
        <dbReference type="Rhea" id="RHEA:24409"/>
    </physiologicalReaction>
</comment>
<evidence type="ECO:0000313" key="12">
    <source>
        <dbReference type="EMBL" id="MSS63990.1"/>
    </source>
</evidence>
<evidence type="ECO:0000256" key="1">
    <source>
        <dbReference type="ARBA" id="ARBA00000553"/>
    </source>
</evidence>
<dbReference type="GO" id="GO:0017061">
    <property type="term" value="F:S-methyl-5-thioadenosine phosphorylase activity"/>
    <property type="evidence" value="ECO:0007669"/>
    <property type="project" value="UniProtKB-EC"/>
</dbReference>
<evidence type="ECO:0000256" key="8">
    <source>
        <dbReference type="ARBA" id="ARBA00047989"/>
    </source>
</evidence>
<accession>A0A6L5XYQ8</accession>
<dbReference type="PANTHER" id="PTHR30616:SF2">
    <property type="entry name" value="PURINE NUCLEOSIDE PHOSPHORYLASE LACC1"/>
    <property type="match status" value="1"/>
</dbReference>
<dbReference type="EMBL" id="VUMT01000012">
    <property type="protein sequence ID" value="MSS63990.1"/>
    <property type="molecule type" value="Genomic_DNA"/>
</dbReference>
<dbReference type="GO" id="GO:0016787">
    <property type="term" value="F:hydrolase activity"/>
    <property type="evidence" value="ECO:0007669"/>
    <property type="project" value="UniProtKB-KW"/>
</dbReference>
<evidence type="ECO:0000256" key="7">
    <source>
        <dbReference type="ARBA" id="ARBA00022833"/>
    </source>
</evidence>
<keyword evidence="13" id="KW-1185">Reference proteome</keyword>
<dbReference type="Gene3D" id="3.60.140.10">
    <property type="entry name" value="CNF1/YfiH-like putative cysteine hydrolases"/>
    <property type="match status" value="1"/>
</dbReference>
<dbReference type="SUPFAM" id="SSF64438">
    <property type="entry name" value="CNF1/YfiH-like putative cysteine hydrolases"/>
    <property type="match status" value="1"/>
</dbReference>
<dbReference type="InterPro" id="IPR011324">
    <property type="entry name" value="Cytotoxic_necrot_fac-like_cat"/>
</dbReference>
<comment type="caution">
    <text evidence="12">The sequence shown here is derived from an EMBL/GenBank/DDBJ whole genome shotgun (WGS) entry which is preliminary data.</text>
</comment>
<evidence type="ECO:0000256" key="6">
    <source>
        <dbReference type="ARBA" id="ARBA00022801"/>
    </source>
</evidence>
<evidence type="ECO:0000256" key="2">
    <source>
        <dbReference type="ARBA" id="ARBA00003215"/>
    </source>
</evidence>
<name>A0A6L5XYQ8_9FIRM</name>
<comment type="catalytic activity">
    <reaction evidence="10">
        <text>S-methyl-5'-thioadenosine + phosphate = 5-(methylsulfanyl)-alpha-D-ribose 1-phosphate + adenine</text>
        <dbReference type="Rhea" id="RHEA:11852"/>
        <dbReference type="ChEBI" id="CHEBI:16708"/>
        <dbReference type="ChEBI" id="CHEBI:17509"/>
        <dbReference type="ChEBI" id="CHEBI:43474"/>
        <dbReference type="ChEBI" id="CHEBI:58533"/>
        <dbReference type="EC" id="2.4.2.28"/>
    </reaction>
    <physiologicalReaction direction="left-to-right" evidence="10">
        <dbReference type="Rhea" id="RHEA:11853"/>
    </physiologicalReaction>
</comment>
<dbReference type="Proteomes" id="UP000482209">
    <property type="component" value="Unassembled WGS sequence"/>
</dbReference>
<sequence>MEPKKLFQVGRDSIIYSKKYWKQNKNGILNLSNKTPYIEFPTLQQIPFIKHGFSTRLGGVSKEHLASLNLSFIRNDEPEHVYMNYQRICDAIGIKIESLVFSDQVHDTKIHRVTKKNLTGKPFEKQGLKGIDGLVTDEPGVTLVTSYADCVPLFFVDTKERAIGLSHSGWRGTVGRIGAKTVQTMKNEFGTNPENLIAVIGPSICQECYEVSKDVALQFESEFLPEQIDSVLIKKENGKYQLDLWRANQIILAEAGIPQENISVAGICTCCNNGLLFSHRASQGMRGNLNGFLQIVE</sequence>